<dbReference type="Gene3D" id="3.30.450.30">
    <property type="entry name" value="Dynein light chain 2a, cytoplasmic"/>
    <property type="match status" value="1"/>
</dbReference>
<dbReference type="SMART" id="SM00028">
    <property type="entry name" value="TPR"/>
    <property type="match status" value="3"/>
</dbReference>
<keyword evidence="2 3" id="KW-0802">TPR repeat</keyword>
<evidence type="ECO:0000256" key="3">
    <source>
        <dbReference type="PROSITE-ProRule" id="PRU00339"/>
    </source>
</evidence>
<dbReference type="SUPFAM" id="SSF48452">
    <property type="entry name" value="TPR-like"/>
    <property type="match status" value="1"/>
</dbReference>
<dbReference type="PANTHER" id="PTHR45586:SF1">
    <property type="entry name" value="LIPOPOLYSACCHARIDE ASSEMBLY PROTEIN B"/>
    <property type="match status" value="1"/>
</dbReference>
<feature type="repeat" description="TPR" evidence="3">
    <location>
        <begin position="11"/>
        <end position="44"/>
    </location>
</feature>
<dbReference type="Pfam" id="PF14559">
    <property type="entry name" value="TPR_19"/>
    <property type="match status" value="1"/>
</dbReference>
<name>A0A7C4TBP3_UNCW3</name>
<dbReference type="PROSITE" id="PS50293">
    <property type="entry name" value="TPR_REGION"/>
    <property type="match status" value="1"/>
</dbReference>
<feature type="domain" description="Roadblock/LAMTOR2" evidence="4">
    <location>
        <begin position="215"/>
        <end position="303"/>
    </location>
</feature>
<dbReference type="Gene3D" id="1.25.40.10">
    <property type="entry name" value="Tetratricopeptide repeat domain"/>
    <property type="match status" value="2"/>
</dbReference>
<dbReference type="AlphaFoldDB" id="A0A7C4TBP3"/>
<reference evidence="5" key="1">
    <citation type="journal article" date="2020" name="mSystems">
        <title>Genome- and Community-Level Interaction Insights into Carbon Utilization and Element Cycling Functions of Hydrothermarchaeota in Hydrothermal Sediment.</title>
        <authorList>
            <person name="Zhou Z."/>
            <person name="Liu Y."/>
            <person name="Xu W."/>
            <person name="Pan J."/>
            <person name="Luo Z.H."/>
            <person name="Li M."/>
        </authorList>
    </citation>
    <scope>NUCLEOTIDE SEQUENCE [LARGE SCALE GENOMIC DNA]</scope>
    <source>
        <strain evidence="5">SpSt-774</strain>
    </source>
</reference>
<organism evidence="5">
    <name type="scientific">candidate division WOR-3 bacterium</name>
    <dbReference type="NCBI Taxonomy" id="2052148"/>
    <lineage>
        <taxon>Bacteria</taxon>
        <taxon>Bacteria division WOR-3</taxon>
    </lineage>
</organism>
<evidence type="ECO:0000256" key="1">
    <source>
        <dbReference type="ARBA" id="ARBA00022737"/>
    </source>
</evidence>
<sequence>MADELIMDSKALIFATLADVYLSSGMIDEAISILKDGLARNPNYTLGKIMLGRAYYLKGDIDEALKILKEIYELARDSETENLYLGHCYKKKGDYEKAITHYQAVLKINPENREASAELEILKPQKKEPTEEKMTAPFEKAIPEPVALPREEISAPTEDVKLPSVKEFVAQTEEPPKEPSPVKEETIEATLPLPELGLEPIPTKPAELISPMEALNEPMRHLLEIKSVKGSFILSRDGLLIQNYYQGRTDLEEIGALIAGIFNEAEDAFKFLKCGQLEKCIIEKKEETICVITAGESLLCIITQPEAKPGLVFLYARKIIEEIRKVLG</sequence>
<dbReference type="Pfam" id="PF00515">
    <property type="entry name" value="TPR_1"/>
    <property type="match status" value="1"/>
</dbReference>
<dbReference type="InterPro" id="IPR019734">
    <property type="entry name" value="TPR_rpt"/>
</dbReference>
<dbReference type="InterPro" id="IPR051012">
    <property type="entry name" value="CellSynth/LPSAsmb/PSIAsmb"/>
</dbReference>
<dbReference type="InterPro" id="IPR011990">
    <property type="entry name" value="TPR-like_helical_dom_sf"/>
</dbReference>
<protein>
    <submittedName>
        <fullName evidence="5">Tetratricopeptide repeat protein</fullName>
    </submittedName>
</protein>
<dbReference type="SMART" id="SM00960">
    <property type="entry name" value="Robl_LC7"/>
    <property type="match status" value="1"/>
</dbReference>
<comment type="caution">
    <text evidence="5">The sequence shown here is derived from an EMBL/GenBank/DDBJ whole genome shotgun (WGS) entry which is preliminary data.</text>
</comment>
<keyword evidence="1" id="KW-0677">Repeat</keyword>
<dbReference type="Pfam" id="PF03259">
    <property type="entry name" value="Robl_LC7"/>
    <property type="match status" value="1"/>
</dbReference>
<dbReference type="EMBL" id="DTGZ01000046">
    <property type="protein sequence ID" value="HGV97186.1"/>
    <property type="molecule type" value="Genomic_DNA"/>
</dbReference>
<evidence type="ECO:0000259" key="4">
    <source>
        <dbReference type="SMART" id="SM00960"/>
    </source>
</evidence>
<evidence type="ECO:0000256" key="2">
    <source>
        <dbReference type="ARBA" id="ARBA00022803"/>
    </source>
</evidence>
<feature type="repeat" description="TPR" evidence="3">
    <location>
        <begin position="45"/>
        <end position="78"/>
    </location>
</feature>
<evidence type="ECO:0000313" key="5">
    <source>
        <dbReference type="EMBL" id="HGV97186.1"/>
    </source>
</evidence>
<gene>
    <name evidence="5" type="ORF">ENV60_02690</name>
</gene>
<proteinExistence type="predicted"/>
<accession>A0A7C4TBP3</accession>
<dbReference type="PROSITE" id="PS50005">
    <property type="entry name" value="TPR"/>
    <property type="match status" value="3"/>
</dbReference>
<feature type="repeat" description="TPR" evidence="3">
    <location>
        <begin position="79"/>
        <end position="112"/>
    </location>
</feature>
<dbReference type="InterPro" id="IPR004942">
    <property type="entry name" value="Roadblock/LAMTOR2_dom"/>
</dbReference>
<dbReference type="PANTHER" id="PTHR45586">
    <property type="entry name" value="TPR REPEAT-CONTAINING PROTEIN PA4667"/>
    <property type="match status" value="1"/>
</dbReference>
<dbReference type="SUPFAM" id="SSF103196">
    <property type="entry name" value="Roadblock/LC7 domain"/>
    <property type="match status" value="1"/>
</dbReference>